<reference evidence="2 3" key="1">
    <citation type="journal article" date="2023" name="Nat. Microbiol.">
        <title>A compendium of viruses from methanogenic archaea reveals their diversity and adaptations to the gut environment.</title>
        <authorList>
            <person name="Medvedeva S."/>
            <person name="Borrel G."/>
            <person name="Krupovic M."/>
            <person name="Gribaldo S."/>
        </authorList>
    </citation>
    <scope>NUCLEOTIDE SEQUENCE [LARGE SCALE GENOMIC DNA]</scope>
</reference>
<gene>
    <name evidence="2" type="ORF">vir080_00042</name>
</gene>
<dbReference type="GeneID" id="300198775"/>
<dbReference type="Proteomes" id="UP001302529">
    <property type="component" value="Segment"/>
</dbReference>
<dbReference type="InterPro" id="IPR010064">
    <property type="entry name" value="HK97-gp10_tail"/>
</dbReference>
<dbReference type="EMBL" id="BK063677">
    <property type="protein sequence ID" value="DBA35415.1"/>
    <property type="molecule type" value="Genomic_DNA"/>
</dbReference>
<protein>
    <submittedName>
        <fullName evidence="2">Tail completion or Neck1 protein</fullName>
    </submittedName>
</protein>
<keyword evidence="3" id="KW-1185">Reference proteome</keyword>
<accession>A0AA86YF78</accession>
<dbReference type="NCBIfam" id="TIGR01725">
    <property type="entry name" value="phge_HK97_gp10"/>
    <property type="match status" value="1"/>
</dbReference>
<evidence type="ECO:0000313" key="2">
    <source>
        <dbReference type="EMBL" id="DBA35415.1"/>
    </source>
</evidence>
<sequence>MKCVNMLFGMDISFNPSYYKKLGLKGKGFQQPLENTLDHGLHDAETIIKREVPRPGHSRSTTGYKPTGNLQRGISKNKPNPLKGELHSKAPYWVYVQWGTCKMPANPFVTRTANQVAPLFKQYFHEELSKAGLLK</sequence>
<organism evidence="2 3">
    <name type="scientific">Caudoviricetes sp. vir080</name>
    <dbReference type="NCBI Taxonomy" id="3068353"/>
    <lineage>
        <taxon>Viruses</taxon>
        <taxon>Duplodnaviria</taxon>
        <taxon>Heunggongvirae</taxon>
        <taxon>Uroviricota</taxon>
        <taxon>Caudoviricetes</taxon>
    </lineage>
</organism>
<evidence type="ECO:0000313" key="3">
    <source>
        <dbReference type="Proteomes" id="UP001302529"/>
    </source>
</evidence>
<feature type="compositionally biased region" description="Polar residues" evidence="1">
    <location>
        <begin position="58"/>
        <end position="78"/>
    </location>
</feature>
<feature type="region of interest" description="Disordered" evidence="1">
    <location>
        <begin position="52"/>
        <end position="85"/>
    </location>
</feature>
<name>A0AA86YF78_9CAUD</name>
<proteinExistence type="predicted"/>
<evidence type="ECO:0000256" key="1">
    <source>
        <dbReference type="SAM" id="MobiDB-lite"/>
    </source>
</evidence>
<dbReference type="RefSeq" id="YP_013605378.1">
    <property type="nucleotide sequence ID" value="NC_133305.1"/>
</dbReference>